<dbReference type="EMBL" id="GGEC01063139">
    <property type="protein sequence ID" value="MBX43623.1"/>
    <property type="molecule type" value="Transcribed_RNA"/>
</dbReference>
<protein>
    <submittedName>
        <fullName evidence="1">Ubiquitin-like domain-containing CTD phosphatase</fullName>
    </submittedName>
</protein>
<proteinExistence type="predicted"/>
<accession>A0A2P2NMD7</accession>
<sequence length="73" mass="8278">MKDEMSLLLQGIIVRSADNLKITFICQGSRQKVIGSICRLTTVVQMNVIFQGKLLFLTSSAKMDSYMCCTRWI</sequence>
<evidence type="ECO:0000313" key="1">
    <source>
        <dbReference type="EMBL" id="MBX43623.1"/>
    </source>
</evidence>
<dbReference type="AlphaFoldDB" id="A0A2P2NMD7"/>
<organism evidence="1">
    <name type="scientific">Rhizophora mucronata</name>
    <name type="common">Asiatic mangrove</name>
    <dbReference type="NCBI Taxonomy" id="61149"/>
    <lineage>
        <taxon>Eukaryota</taxon>
        <taxon>Viridiplantae</taxon>
        <taxon>Streptophyta</taxon>
        <taxon>Embryophyta</taxon>
        <taxon>Tracheophyta</taxon>
        <taxon>Spermatophyta</taxon>
        <taxon>Magnoliopsida</taxon>
        <taxon>eudicotyledons</taxon>
        <taxon>Gunneridae</taxon>
        <taxon>Pentapetalae</taxon>
        <taxon>rosids</taxon>
        <taxon>fabids</taxon>
        <taxon>Malpighiales</taxon>
        <taxon>Rhizophoraceae</taxon>
        <taxon>Rhizophora</taxon>
    </lineage>
</organism>
<name>A0A2P2NMD7_RHIMU</name>
<reference evidence="1" key="1">
    <citation type="submission" date="2018-02" db="EMBL/GenBank/DDBJ databases">
        <title>Rhizophora mucronata_Transcriptome.</title>
        <authorList>
            <person name="Meera S.P."/>
            <person name="Sreeshan A."/>
            <person name="Augustine A."/>
        </authorList>
    </citation>
    <scope>NUCLEOTIDE SEQUENCE</scope>
    <source>
        <tissue evidence="1">Leaf</tissue>
    </source>
</reference>